<keyword evidence="1" id="KW-0472">Membrane</keyword>
<evidence type="ECO:0000313" key="3">
    <source>
        <dbReference type="Proteomes" id="UP001056873"/>
    </source>
</evidence>
<gene>
    <name evidence="2" type="ORF">KFQ06_10385</name>
</gene>
<keyword evidence="1" id="KW-1133">Transmembrane helix</keyword>
<reference evidence="2" key="1">
    <citation type="journal article" date="2022" name="BMC Genomics">
        <title>Genome sequence of the entomopathogenic Serratia entomophila isolate 626 and characterisation of the species specific itaconate degradation pathway.</title>
        <authorList>
            <person name="Vaughan A.L."/>
            <person name="Altermann E."/>
            <person name="Glare T.R."/>
            <person name="Hurst M.R.H."/>
        </authorList>
    </citation>
    <scope>NUCLEOTIDE SEQUENCE</scope>
    <source>
        <strain evidence="2">626</strain>
    </source>
</reference>
<evidence type="ECO:0000256" key="1">
    <source>
        <dbReference type="SAM" id="Phobius"/>
    </source>
</evidence>
<dbReference type="Proteomes" id="UP001056873">
    <property type="component" value="Chromosome"/>
</dbReference>
<dbReference type="InterPro" id="IPR025356">
    <property type="entry name" value="DUF4260"/>
</dbReference>
<organism evidence="2 3">
    <name type="scientific">Serratia entomophila</name>
    <dbReference type="NCBI Taxonomy" id="42906"/>
    <lineage>
        <taxon>Bacteria</taxon>
        <taxon>Pseudomonadati</taxon>
        <taxon>Pseudomonadota</taxon>
        <taxon>Gammaproteobacteria</taxon>
        <taxon>Enterobacterales</taxon>
        <taxon>Yersiniaceae</taxon>
        <taxon>Serratia</taxon>
    </lineage>
</organism>
<keyword evidence="1" id="KW-0812">Transmembrane</keyword>
<evidence type="ECO:0000313" key="2">
    <source>
        <dbReference type="EMBL" id="USV03260.1"/>
    </source>
</evidence>
<dbReference type="EMBL" id="CP074347">
    <property type="protein sequence ID" value="USV03260.1"/>
    <property type="molecule type" value="Genomic_DNA"/>
</dbReference>
<sequence length="119" mass="13054">MRNTLRLEALLVLAVCVAAYQHLHLGWGRFALCFLLPDLSFAGYLLGKKAGALCYNLAHSYVGPALCGLLFILGGNVAWLMAALIWSAHIGFDRALGYGLKYATDFTDTHLGRLKGKRR</sequence>
<dbReference type="Pfam" id="PF14079">
    <property type="entry name" value="DUF4260"/>
    <property type="match status" value="1"/>
</dbReference>
<feature type="transmembrane region" description="Helical" evidence="1">
    <location>
        <begin position="61"/>
        <end position="86"/>
    </location>
</feature>
<proteinExistence type="predicted"/>
<name>A0ABY5D0Q0_9GAMM</name>
<protein>
    <submittedName>
        <fullName evidence="2">DUF4260 domain-containing protein</fullName>
    </submittedName>
</protein>
<keyword evidence="3" id="KW-1185">Reference proteome</keyword>
<accession>A0ABY5D0Q0</accession>